<evidence type="ECO:0000313" key="2">
    <source>
        <dbReference type="Proteomes" id="UP001597083"/>
    </source>
</evidence>
<sequence length="75" mass="8339">LQGISWGAHLMDVAQAHLDAGHRRTAATTLLEARSVSPVWFRHQRVARQVTEDIREAETRLTPATRALVKALDLA</sequence>
<accession>A0ABW3CCV6</accession>
<evidence type="ECO:0008006" key="3">
    <source>
        <dbReference type="Google" id="ProtNLM"/>
    </source>
</evidence>
<keyword evidence="2" id="KW-1185">Reference proteome</keyword>
<evidence type="ECO:0000313" key="1">
    <source>
        <dbReference type="EMBL" id="MFD0851739.1"/>
    </source>
</evidence>
<proteinExistence type="predicted"/>
<feature type="non-terminal residue" evidence="1">
    <location>
        <position position="1"/>
    </location>
</feature>
<protein>
    <recommendedName>
        <fullName evidence="3">XRE family transcriptional regulator</fullName>
    </recommendedName>
</protein>
<name>A0ABW3CCV6_9ACTN</name>
<reference evidence="2" key="1">
    <citation type="journal article" date="2019" name="Int. J. Syst. Evol. Microbiol.">
        <title>The Global Catalogue of Microorganisms (GCM) 10K type strain sequencing project: providing services to taxonomists for standard genome sequencing and annotation.</title>
        <authorList>
            <consortium name="The Broad Institute Genomics Platform"/>
            <consortium name="The Broad Institute Genome Sequencing Center for Infectious Disease"/>
            <person name="Wu L."/>
            <person name="Ma J."/>
        </authorList>
    </citation>
    <scope>NUCLEOTIDE SEQUENCE [LARGE SCALE GENOMIC DNA]</scope>
    <source>
        <strain evidence="2">JCM 31696</strain>
    </source>
</reference>
<dbReference type="EMBL" id="JBHTIR010000741">
    <property type="protein sequence ID" value="MFD0851739.1"/>
    <property type="molecule type" value="Genomic_DNA"/>
</dbReference>
<gene>
    <name evidence="1" type="ORF">ACFQ07_05885</name>
</gene>
<dbReference type="Proteomes" id="UP001597083">
    <property type="component" value="Unassembled WGS sequence"/>
</dbReference>
<comment type="caution">
    <text evidence="1">The sequence shown here is derived from an EMBL/GenBank/DDBJ whole genome shotgun (WGS) entry which is preliminary data.</text>
</comment>
<organism evidence="1 2">
    <name type="scientific">Actinomadura adrarensis</name>
    <dbReference type="NCBI Taxonomy" id="1819600"/>
    <lineage>
        <taxon>Bacteria</taxon>
        <taxon>Bacillati</taxon>
        <taxon>Actinomycetota</taxon>
        <taxon>Actinomycetes</taxon>
        <taxon>Streptosporangiales</taxon>
        <taxon>Thermomonosporaceae</taxon>
        <taxon>Actinomadura</taxon>
    </lineage>
</organism>